<proteinExistence type="predicted"/>
<organism evidence="3 4">
    <name type="scientific">Stylophora pistillata</name>
    <name type="common">Smooth cauliflower coral</name>
    <dbReference type="NCBI Taxonomy" id="50429"/>
    <lineage>
        <taxon>Eukaryota</taxon>
        <taxon>Metazoa</taxon>
        <taxon>Cnidaria</taxon>
        <taxon>Anthozoa</taxon>
        <taxon>Hexacorallia</taxon>
        <taxon>Scleractinia</taxon>
        <taxon>Astrocoeniina</taxon>
        <taxon>Pocilloporidae</taxon>
        <taxon>Stylophora</taxon>
    </lineage>
</organism>
<feature type="coiled-coil region" evidence="1">
    <location>
        <begin position="176"/>
        <end position="203"/>
    </location>
</feature>
<name>A0A2B4RLK5_STYPI</name>
<dbReference type="GO" id="GO:0016301">
    <property type="term" value="F:kinase activity"/>
    <property type="evidence" value="ECO:0007669"/>
    <property type="project" value="UniProtKB-KW"/>
</dbReference>
<dbReference type="PANTHER" id="PTHR35450">
    <property type="entry name" value="REVERSE TRANSCRIPTASE DOMAIN-CONTAINING PROTEIN"/>
    <property type="match status" value="1"/>
</dbReference>
<keyword evidence="4" id="KW-1185">Reference proteome</keyword>
<sequence length="725" mass="82491">MYCAATKFKAALTGSEYEECLNIEENAEIGDKDDNVYYEAGVFVTKSSFVVLGDSDNPLQRRLFKFTGCRGRPSIVHKSFRAAAAAYVAALFTPRANINGPRGINRIVEMLLPVASALEDISLNRDENGDRGRGDWNVDSRNDAQSLLNAITFTFIVAIVVVRHILDLTRPLTLKLQRKEIDLLKAKDEIALLKHALADMQRNIDVRHHQLYVEAVELAASIGVQPSMPRVAVRQVHRANALAADPEGESARVPDPRVVESTRIPCLDDGERYKFLGVLESVRQEDKLVLECAAREYLRRLSVIWTSPLSDYNRVVASNQFALPVLGYLMWTQQWPVMELKQIDREARKIVVESGGRHPCSSNALLYMPRSRGGRGLRSVEMEYKATKIKGAVRLHGNEDRALGMVREFEEQAARMGRRSIFKEAAKCAEELGLELDLEHAQGIKKEVRRCQIEKLEDEIRNQRWQGRLVTTRLEDESLSADGCFWWLTEWKNCPSHTIAGLVELYEQLLPTRVYTSQKTHTSGEGEVRCRLCGKAPESVAHILSGCSALAQSKYLSRHDAALKVLFYQLLYDEGFIDEIPPWYSPDKPKPVYESENVKAYWDVPIYADQQEVRCNRVDARIVNHMCKRVVTLEMSCPWVNNRTRKDEEKTLKYGPLRWELRQQFPGYEVKQYNIIMDALGGWSRELDVMMRELVGGRSTDVLRKMQRAVLSGTLNIARTFKVAV</sequence>
<comment type="caution">
    <text evidence="3">The sequence shown here is derived from an EMBL/GenBank/DDBJ whole genome shotgun (WGS) entry which is preliminary data.</text>
</comment>
<reference evidence="4" key="1">
    <citation type="journal article" date="2017" name="bioRxiv">
        <title>Comparative analysis of the genomes of Stylophora pistillata and Acropora digitifera provides evidence for extensive differences between species of corals.</title>
        <authorList>
            <person name="Voolstra C.R."/>
            <person name="Li Y."/>
            <person name="Liew Y.J."/>
            <person name="Baumgarten S."/>
            <person name="Zoccola D."/>
            <person name="Flot J.-F."/>
            <person name="Tambutte S."/>
            <person name="Allemand D."/>
            <person name="Aranda M."/>
        </authorList>
    </citation>
    <scope>NUCLEOTIDE SEQUENCE [LARGE SCALE GENOMIC DNA]</scope>
</reference>
<dbReference type="Proteomes" id="UP000225706">
    <property type="component" value="Unassembled WGS sequence"/>
</dbReference>
<accession>A0A2B4RLK5</accession>
<dbReference type="EMBL" id="LSMT01000488">
    <property type="protein sequence ID" value="PFX17228.1"/>
    <property type="molecule type" value="Genomic_DNA"/>
</dbReference>
<feature type="transmembrane region" description="Helical" evidence="2">
    <location>
        <begin position="147"/>
        <end position="166"/>
    </location>
</feature>
<dbReference type="OrthoDB" id="5952753at2759"/>
<keyword evidence="2" id="KW-1133">Transmembrane helix</keyword>
<keyword evidence="2" id="KW-0472">Membrane</keyword>
<dbReference type="PANTHER" id="PTHR35450:SF2">
    <property type="entry name" value="REVERSE TRANSCRIPTASE DOMAIN-CONTAINING PROTEIN"/>
    <property type="match status" value="1"/>
</dbReference>
<evidence type="ECO:0000256" key="1">
    <source>
        <dbReference type="SAM" id="Coils"/>
    </source>
</evidence>
<protein>
    <submittedName>
        <fullName evidence="3">52 kDa repressor of the inhibitor of the protein kinase</fullName>
    </submittedName>
</protein>
<keyword evidence="2" id="KW-0812">Transmembrane</keyword>
<keyword evidence="3" id="KW-0808">Transferase</keyword>
<keyword evidence="3" id="KW-0418">Kinase</keyword>
<dbReference type="AlphaFoldDB" id="A0A2B4RLK5"/>
<evidence type="ECO:0000313" key="4">
    <source>
        <dbReference type="Proteomes" id="UP000225706"/>
    </source>
</evidence>
<keyword evidence="1" id="KW-0175">Coiled coil</keyword>
<evidence type="ECO:0000313" key="3">
    <source>
        <dbReference type="EMBL" id="PFX17228.1"/>
    </source>
</evidence>
<gene>
    <name evidence="3" type="primary">PRKRIR</name>
    <name evidence="3" type="ORF">AWC38_SpisGene18459</name>
</gene>
<evidence type="ECO:0000256" key="2">
    <source>
        <dbReference type="SAM" id="Phobius"/>
    </source>
</evidence>